<evidence type="ECO:0000256" key="8">
    <source>
        <dbReference type="ARBA" id="ARBA00034708"/>
    </source>
</evidence>
<keyword evidence="4 9" id="KW-0812">Transmembrane</keyword>
<feature type="transmembrane region" description="Helical" evidence="9">
    <location>
        <begin position="20"/>
        <end position="42"/>
    </location>
</feature>
<evidence type="ECO:0000256" key="3">
    <source>
        <dbReference type="ARBA" id="ARBA00022475"/>
    </source>
</evidence>
<organism evidence="10 11">
    <name type="scientific">Olivibacter domesticus</name>
    <name type="common">Pseudosphingobacterium domesticum</name>
    <dbReference type="NCBI Taxonomy" id="407022"/>
    <lineage>
        <taxon>Bacteria</taxon>
        <taxon>Pseudomonadati</taxon>
        <taxon>Bacteroidota</taxon>
        <taxon>Sphingobacteriia</taxon>
        <taxon>Sphingobacteriales</taxon>
        <taxon>Sphingobacteriaceae</taxon>
        <taxon>Olivibacter</taxon>
    </lineage>
</organism>
<comment type="subcellular location">
    <subcellularLocation>
        <location evidence="1">Cell membrane</location>
        <topology evidence="1">Multi-pass membrane protein</topology>
    </subcellularLocation>
</comment>
<protein>
    <submittedName>
        <fullName evidence="10">Putative membrane protein</fullName>
    </submittedName>
</protein>
<dbReference type="Proteomes" id="UP000199421">
    <property type="component" value="Unassembled WGS sequence"/>
</dbReference>
<dbReference type="Pfam" id="PF25539">
    <property type="entry name" value="Bestrophin_2"/>
    <property type="match status" value="1"/>
</dbReference>
<evidence type="ECO:0000256" key="6">
    <source>
        <dbReference type="ARBA" id="ARBA00023065"/>
    </source>
</evidence>
<feature type="transmembrane region" description="Helical" evidence="9">
    <location>
        <begin position="203"/>
        <end position="222"/>
    </location>
</feature>
<keyword evidence="2" id="KW-0813">Transport</keyword>
<accession>A0A1H7Q9I7</accession>
<proteinExistence type="inferred from homology"/>
<keyword evidence="3" id="KW-1003">Cell membrane</keyword>
<dbReference type="RefSeq" id="WP_093324639.1">
    <property type="nucleotide sequence ID" value="NZ_FOAF01000002.1"/>
</dbReference>
<comment type="similarity">
    <text evidence="8">Belongs to the anion channel-forming bestrophin (TC 1.A.46) family.</text>
</comment>
<reference evidence="11" key="1">
    <citation type="submission" date="2016-10" db="EMBL/GenBank/DDBJ databases">
        <authorList>
            <person name="Varghese N."/>
            <person name="Submissions S."/>
        </authorList>
    </citation>
    <scope>NUCLEOTIDE SEQUENCE [LARGE SCALE GENOMIC DNA]</scope>
    <source>
        <strain evidence="11">DSM 18733</strain>
    </source>
</reference>
<evidence type="ECO:0000313" key="10">
    <source>
        <dbReference type="EMBL" id="SEL44663.1"/>
    </source>
</evidence>
<name>A0A1H7Q9I7_OLID1</name>
<evidence type="ECO:0000256" key="4">
    <source>
        <dbReference type="ARBA" id="ARBA00022692"/>
    </source>
</evidence>
<feature type="transmembrane region" description="Helical" evidence="9">
    <location>
        <begin position="228"/>
        <end position="249"/>
    </location>
</feature>
<evidence type="ECO:0000256" key="1">
    <source>
        <dbReference type="ARBA" id="ARBA00004651"/>
    </source>
</evidence>
<keyword evidence="7 9" id="KW-0472">Membrane</keyword>
<dbReference type="STRING" id="407022.SAMN05661044_02514"/>
<sequence>MIVETNIRATHMFQLIAKWIIIYLLVATIVCIGYIELGWHIAIPETEIAIVGTALSILMGFRVDAAYKRWWEARIIWGAVVNNSRTFAREVMGFVGNQHYDIGRELIYRQIGFVESMGKHLRRQGGIEHLNRLLSQDDYEIIKTKKHVPNTLLMMNLKQLADLNTQGELSTYLLVQLETIIQNLTDELGKAERIKNTPFPVPYGYFSWLLVHTFACLIPFAMVKELGYLTIVLSIVISFIFLIIEQIAIQIQDPFENRPNDTPVTTIAKNIEIDLREILGEIPLPEPLRPKAGVSM</sequence>
<evidence type="ECO:0000313" key="11">
    <source>
        <dbReference type="Proteomes" id="UP000199421"/>
    </source>
</evidence>
<dbReference type="GO" id="GO:0005254">
    <property type="term" value="F:chloride channel activity"/>
    <property type="evidence" value="ECO:0007669"/>
    <property type="project" value="InterPro"/>
</dbReference>
<evidence type="ECO:0000256" key="5">
    <source>
        <dbReference type="ARBA" id="ARBA00022989"/>
    </source>
</evidence>
<evidence type="ECO:0000256" key="9">
    <source>
        <dbReference type="SAM" id="Phobius"/>
    </source>
</evidence>
<feature type="transmembrane region" description="Helical" evidence="9">
    <location>
        <begin position="48"/>
        <end position="67"/>
    </location>
</feature>
<dbReference type="InterPro" id="IPR044669">
    <property type="entry name" value="YneE/VCCN1/2-like"/>
</dbReference>
<evidence type="ECO:0000256" key="7">
    <source>
        <dbReference type="ARBA" id="ARBA00023136"/>
    </source>
</evidence>
<dbReference type="OrthoDB" id="445589at2"/>
<dbReference type="EMBL" id="FOAF01000002">
    <property type="protein sequence ID" value="SEL44663.1"/>
    <property type="molecule type" value="Genomic_DNA"/>
</dbReference>
<dbReference type="PANTHER" id="PTHR33281:SF19">
    <property type="entry name" value="VOLTAGE-DEPENDENT ANION CHANNEL-FORMING PROTEIN YNEE"/>
    <property type="match status" value="1"/>
</dbReference>
<keyword evidence="6" id="KW-0406">Ion transport</keyword>
<dbReference type="PANTHER" id="PTHR33281">
    <property type="entry name" value="UPF0187 PROTEIN YNEE"/>
    <property type="match status" value="1"/>
</dbReference>
<gene>
    <name evidence="10" type="ORF">SAMN05661044_02514</name>
</gene>
<dbReference type="GO" id="GO:0005886">
    <property type="term" value="C:plasma membrane"/>
    <property type="evidence" value="ECO:0007669"/>
    <property type="project" value="UniProtKB-SubCell"/>
</dbReference>
<evidence type="ECO:0000256" key="2">
    <source>
        <dbReference type="ARBA" id="ARBA00022448"/>
    </source>
</evidence>
<keyword evidence="11" id="KW-1185">Reference proteome</keyword>
<dbReference type="AlphaFoldDB" id="A0A1H7Q9I7"/>
<keyword evidence="5 9" id="KW-1133">Transmembrane helix</keyword>